<dbReference type="AlphaFoldDB" id="A0A2N3PXZ5"/>
<dbReference type="OrthoDB" id="9798158at2"/>
<keyword evidence="2" id="KW-1185">Reference proteome</keyword>
<evidence type="ECO:0000313" key="1">
    <source>
        <dbReference type="EMBL" id="PKU25259.1"/>
    </source>
</evidence>
<dbReference type="InterPro" id="IPR038573">
    <property type="entry name" value="BrnT_sf"/>
</dbReference>
<evidence type="ECO:0000313" key="2">
    <source>
        <dbReference type="Proteomes" id="UP000233293"/>
    </source>
</evidence>
<dbReference type="Pfam" id="PF04365">
    <property type="entry name" value="BrnT_toxin"/>
    <property type="match status" value="1"/>
</dbReference>
<dbReference type="Proteomes" id="UP000233293">
    <property type="component" value="Unassembled WGS sequence"/>
</dbReference>
<dbReference type="InterPro" id="IPR007460">
    <property type="entry name" value="BrnT_toxin"/>
</dbReference>
<dbReference type="RefSeq" id="WP_101249783.1">
    <property type="nucleotide sequence ID" value="NZ_PIUM01000005.1"/>
</dbReference>
<organism evidence="1 2">
    <name type="scientific">Telmatospirillum siberiense</name>
    <dbReference type="NCBI Taxonomy" id="382514"/>
    <lineage>
        <taxon>Bacteria</taxon>
        <taxon>Pseudomonadati</taxon>
        <taxon>Pseudomonadota</taxon>
        <taxon>Alphaproteobacteria</taxon>
        <taxon>Rhodospirillales</taxon>
        <taxon>Rhodospirillaceae</taxon>
        <taxon>Telmatospirillum</taxon>
    </lineage>
</organism>
<reference evidence="2" key="1">
    <citation type="submission" date="2017-12" db="EMBL/GenBank/DDBJ databases">
        <title>Draft genome sequence of Telmatospirillum siberiense 26-4b1T, an acidotolerant peatland alphaproteobacterium potentially involved in sulfur cycling.</title>
        <authorList>
            <person name="Hausmann B."/>
            <person name="Pjevac P."/>
            <person name="Schreck K."/>
            <person name="Herbold C.W."/>
            <person name="Daims H."/>
            <person name="Wagner M."/>
            <person name="Pester M."/>
            <person name="Loy A."/>
        </authorList>
    </citation>
    <scope>NUCLEOTIDE SEQUENCE [LARGE SCALE GENOMIC DNA]</scope>
    <source>
        <strain evidence="2">26-4b1</strain>
    </source>
</reference>
<proteinExistence type="predicted"/>
<dbReference type="Gene3D" id="3.10.450.530">
    <property type="entry name" value="Ribonuclease toxin, BrnT, of type II toxin-antitoxin system"/>
    <property type="match status" value="1"/>
</dbReference>
<dbReference type="EMBL" id="PIUM01000005">
    <property type="protein sequence ID" value="PKU25259.1"/>
    <property type="molecule type" value="Genomic_DNA"/>
</dbReference>
<accession>A0A2N3PXZ5</accession>
<gene>
    <name evidence="1" type="ORF">CWS72_06555</name>
</gene>
<protein>
    <submittedName>
        <fullName evidence="1">BrnT family toxin</fullName>
    </submittedName>
</protein>
<sequence>MTLRLSWDEPKRAVTLAARGLDFADAGKLFAGDHFTQLDDRRDYGEPRYITAGWLDGRFVVLVWTPRDGGRRIISMRYGHADEEAEFRERMG</sequence>
<comment type="caution">
    <text evidence="1">The sequence shown here is derived from an EMBL/GenBank/DDBJ whole genome shotgun (WGS) entry which is preliminary data.</text>
</comment>
<name>A0A2N3PXZ5_9PROT</name>